<dbReference type="InterPro" id="IPR004659">
    <property type="entry name" value="RNase_E/G"/>
</dbReference>
<dbReference type="InterPro" id="IPR003029">
    <property type="entry name" value="S1_domain"/>
</dbReference>
<dbReference type="PANTHER" id="PTHR30001:SF0">
    <property type="entry name" value="RIBONUCLEASE G"/>
    <property type="match status" value="1"/>
</dbReference>
<evidence type="ECO:0000256" key="5">
    <source>
        <dbReference type="ARBA" id="ARBA00022884"/>
    </source>
</evidence>
<dbReference type="SMART" id="SM00316">
    <property type="entry name" value="S1"/>
    <property type="match status" value="1"/>
</dbReference>
<dbReference type="Gene3D" id="2.40.50.140">
    <property type="entry name" value="Nucleic acid-binding proteins"/>
    <property type="match status" value="1"/>
</dbReference>
<dbReference type="CDD" id="cd04453">
    <property type="entry name" value="S1_RNase_E"/>
    <property type="match status" value="1"/>
</dbReference>
<reference evidence="7 8" key="1">
    <citation type="submission" date="2016-11" db="EMBL/GenBank/DDBJ databases">
        <authorList>
            <person name="Jaros S."/>
            <person name="Januszkiewicz K."/>
            <person name="Wedrychowicz H."/>
        </authorList>
    </citation>
    <scope>NUCLEOTIDE SEQUENCE [LARGE SCALE GENOMIC DNA]</scope>
    <source>
        <strain evidence="7 8">DSM 21120</strain>
    </source>
</reference>
<evidence type="ECO:0000256" key="3">
    <source>
        <dbReference type="ARBA" id="ARBA00022801"/>
    </source>
</evidence>
<dbReference type="SUPFAM" id="SSF50249">
    <property type="entry name" value="Nucleic acid-binding proteins"/>
    <property type="match status" value="1"/>
</dbReference>
<sequence>MGKFYIDDDLKVAIYYSDEIKKIIDYEDSKISSIYRGRVKKVSKTMNCAFVDIGLEKDGYLDLSNTWKDINETDEILVQIKKVPEREKSEKLTMELSFSGKYIVYFPERKFIKFSKLLGKKEKDELLKFAKEKNIKGVLFRSNAKAKYTQNIVDEYFSLKKIADKILLKKNLRPTPKELYFDNSLKSFIRDNYKKDDIIISNNKDLFSGEEDYEVEYDSGFKIIYNIELLEEYKSLFNKKIELLGGANIVIEKTESLYAIDVNSSNYDVGNTVEENIYKVNELAAREIVRQIKLRNLSGIIIIDFINMNDLKNREKLLKLLKKSLSKDDSRSEVYGFTRLGLVEIGRKNLGSELKNKLGK</sequence>
<dbReference type="AlphaFoldDB" id="A0A1M5PA61"/>
<evidence type="ECO:0000313" key="7">
    <source>
        <dbReference type="EMBL" id="SHG98658.1"/>
    </source>
</evidence>
<dbReference type="EMBL" id="FQXI01000001">
    <property type="protein sequence ID" value="SHG98658.1"/>
    <property type="molecule type" value="Genomic_DNA"/>
</dbReference>
<name>A0A1M5PA61_9FIRM</name>
<evidence type="ECO:0000256" key="4">
    <source>
        <dbReference type="ARBA" id="ARBA00022842"/>
    </source>
</evidence>
<dbReference type="GO" id="GO:0004540">
    <property type="term" value="F:RNA nuclease activity"/>
    <property type="evidence" value="ECO:0007669"/>
    <property type="project" value="InterPro"/>
</dbReference>
<dbReference type="GO" id="GO:0003723">
    <property type="term" value="F:RNA binding"/>
    <property type="evidence" value="ECO:0007669"/>
    <property type="project" value="UniProtKB-KW"/>
</dbReference>
<feature type="domain" description="S1 motif" evidence="6">
    <location>
        <begin position="30"/>
        <end position="95"/>
    </location>
</feature>
<dbReference type="GO" id="GO:0006364">
    <property type="term" value="P:rRNA processing"/>
    <property type="evidence" value="ECO:0007669"/>
    <property type="project" value="TreeGrafter"/>
</dbReference>
<dbReference type="InterPro" id="IPR019307">
    <property type="entry name" value="RNA-bd_AU-1/RNase_E/G"/>
</dbReference>
<keyword evidence="3" id="KW-0378">Hydrolase</keyword>
<dbReference type="PANTHER" id="PTHR30001">
    <property type="entry name" value="RIBONUCLEASE"/>
    <property type="match status" value="1"/>
</dbReference>
<evidence type="ECO:0000256" key="1">
    <source>
        <dbReference type="ARBA" id="ARBA00001946"/>
    </source>
</evidence>
<evidence type="ECO:0000256" key="2">
    <source>
        <dbReference type="ARBA" id="ARBA00022723"/>
    </source>
</evidence>
<gene>
    <name evidence="7" type="ORF">SAMN02745245_00241</name>
</gene>
<dbReference type="InterPro" id="IPR012340">
    <property type="entry name" value="NA-bd_OB-fold"/>
</dbReference>
<evidence type="ECO:0000259" key="6">
    <source>
        <dbReference type="SMART" id="SM00316"/>
    </source>
</evidence>
<keyword evidence="5" id="KW-0694">RNA-binding</keyword>
<keyword evidence="4" id="KW-0460">Magnesium</keyword>
<organism evidence="7 8">
    <name type="scientific">Anaerosphaera aminiphila DSM 21120</name>
    <dbReference type="NCBI Taxonomy" id="1120995"/>
    <lineage>
        <taxon>Bacteria</taxon>
        <taxon>Bacillati</taxon>
        <taxon>Bacillota</taxon>
        <taxon>Tissierellia</taxon>
        <taxon>Tissierellales</taxon>
        <taxon>Peptoniphilaceae</taxon>
        <taxon>Anaerosphaera</taxon>
    </lineage>
</organism>
<keyword evidence="8" id="KW-1185">Reference proteome</keyword>
<dbReference type="OrthoDB" id="9804278at2"/>
<accession>A0A1M5PA61</accession>
<comment type="cofactor">
    <cofactor evidence="1">
        <name>Mg(2+)</name>
        <dbReference type="ChEBI" id="CHEBI:18420"/>
    </cofactor>
</comment>
<evidence type="ECO:0000313" key="8">
    <source>
        <dbReference type="Proteomes" id="UP000184032"/>
    </source>
</evidence>
<dbReference type="Proteomes" id="UP000184032">
    <property type="component" value="Unassembled WGS sequence"/>
</dbReference>
<protein>
    <submittedName>
        <fullName evidence="7">Ribonuclease G</fullName>
    </submittedName>
</protein>
<dbReference type="GO" id="GO:0005737">
    <property type="term" value="C:cytoplasm"/>
    <property type="evidence" value="ECO:0007669"/>
    <property type="project" value="TreeGrafter"/>
</dbReference>
<dbReference type="RefSeq" id="WP_073182983.1">
    <property type="nucleotide sequence ID" value="NZ_FQXI01000001.1"/>
</dbReference>
<dbReference type="GO" id="GO:0046872">
    <property type="term" value="F:metal ion binding"/>
    <property type="evidence" value="ECO:0007669"/>
    <property type="project" value="UniProtKB-KW"/>
</dbReference>
<dbReference type="STRING" id="1120995.SAMN02745245_00241"/>
<keyword evidence="2" id="KW-0479">Metal-binding</keyword>
<dbReference type="GO" id="GO:0016787">
    <property type="term" value="F:hydrolase activity"/>
    <property type="evidence" value="ECO:0007669"/>
    <property type="project" value="UniProtKB-KW"/>
</dbReference>
<proteinExistence type="predicted"/>
<dbReference type="Pfam" id="PF10150">
    <property type="entry name" value="RNase_E_G"/>
    <property type="match status" value="1"/>
</dbReference>